<keyword evidence="2" id="KW-1185">Reference proteome</keyword>
<reference evidence="1 2" key="1">
    <citation type="journal article" date="2011" name="PLoS Genet.">
        <title>Genomic analysis of the necrotrophic fungal pathogens Sclerotinia sclerotiorum and Botrytis cinerea.</title>
        <authorList>
            <person name="Amselem J."/>
            <person name="Cuomo C.A."/>
            <person name="van Kan J.A."/>
            <person name="Viaud M."/>
            <person name="Benito E.P."/>
            <person name="Couloux A."/>
            <person name="Coutinho P.M."/>
            <person name="de Vries R.P."/>
            <person name="Dyer P.S."/>
            <person name="Fillinger S."/>
            <person name="Fournier E."/>
            <person name="Gout L."/>
            <person name="Hahn M."/>
            <person name="Kohn L."/>
            <person name="Lapalu N."/>
            <person name="Plummer K.M."/>
            <person name="Pradier J.M."/>
            <person name="Quevillon E."/>
            <person name="Sharon A."/>
            <person name="Simon A."/>
            <person name="ten Have A."/>
            <person name="Tudzynski B."/>
            <person name="Tudzynski P."/>
            <person name="Wincker P."/>
            <person name="Andrew M."/>
            <person name="Anthouard V."/>
            <person name="Beever R.E."/>
            <person name="Beffa R."/>
            <person name="Benoit I."/>
            <person name="Bouzid O."/>
            <person name="Brault B."/>
            <person name="Chen Z."/>
            <person name="Choquer M."/>
            <person name="Collemare J."/>
            <person name="Cotton P."/>
            <person name="Danchin E.G."/>
            <person name="Da Silva C."/>
            <person name="Gautier A."/>
            <person name="Giraud C."/>
            <person name="Giraud T."/>
            <person name="Gonzalez C."/>
            <person name="Grossetete S."/>
            <person name="Guldener U."/>
            <person name="Henrissat B."/>
            <person name="Howlett B.J."/>
            <person name="Kodira C."/>
            <person name="Kretschmer M."/>
            <person name="Lappartient A."/>
            <person name="Leroch M."/>
            <person name="Levis C."/>
            <person name="Mauceli E."/>
            <person name="Neuveglise C."/>
            <person name="Oeser B."/>
            <person name="Pearson M."/>
            <person name="Poulain J."/>
            <person name="Poussereau N."/>
            <person name="Quesneville H."/>
            <person name="Rascle C."/>
            <person name="Schumacher J."/>
            <person name="Segurens B."/>
            <person name="Sexton A."/>
            <person name="Silva E."/>
            <person name="Sirven C."/>
            <person name="Soanes D.M."/>
            <person name="Talbot N.J."/>
            <person name="Templeton M."/>
            <person name="Yandava C."/>
            <person name="Yarden O."/>
            <person name="Zeng Q."/>
            <person name="Rollins J.A."/>
            <person name="Lebrun M.H."/>
            <person name="Dickman M."/>
        </authorList>
    </citation>
    <scope>NUCLEOTIDE SEQUENCE [LARGE SCALE GENOMIC DNA]</scope>
    <source>
        <strain evidence="1 2">B05.10</strain>
    </source>
</reference>
<evidence type="ECO:0000313" key="2">
    <source>
        <dbReference type="Proteomes" id="UP000001798"/>
    </source>
</evidence>
<dbReference type="AlphaFoldDB" id="A0A384JSL0"/>
<dbReference type="VEuPathDB" id="FungiDB:Bcin09g04010"/>
<gene>
    <name evidence="1" type="ORF">BCIN_09g04010</name>
</gene>
<proteinExistence type="predicted"/>
<reference evidence="1 2" key="3">
    <citation type="journal article" date="2017" name="Mol. Plant Pathol.">
        <title>A gapless genome sequence of the fungus Botrytis cinerea.</title>
        <authorList>
            <person name="Van Kan J.A."/>
            <person name="Stassen J.H."/>
            <person name="Mosbach A."/>
            <person name="Van Der Lee T.A."/>
            <person name="Faino L."/>
            <person name="Farmer A.D."/>
            <person name="Papasotiriou D.G."/>
            <person name="Zhou S."/>
            <person name="Seidl M.F."/>
            <person name="Cottam E."/>
            <person name="Edel D."/>
            <person name="Hahn M."/>
            <person name="Schwartz D.C."/>
            <person name="Dietrich R.A."/>
            <person name="Widdison S."/>
            <person name="Scalliet G."/>
        </authorList>
    </citation>
    <scope>NUCLEOTIDE SEQUENCE [LARGE SCALE GENOMIC DNA]</scope>
    <source>
        <strain evidence="1 2">B05.10</strain>
    </source>
</reference>
<organism evidence="1 2">
    <name type="scientific">Botryotinia fuckeliana (strain B05.10)</name>
    <name type="common">Noble rot fungus</name>
    <name type="synonym">Botrytis cinerea</name>
    <dbReference type="NCBI Taxonomy" id="332648"/>
    <lineage>
        <taxon>Eukaryota</taxon>
        <taxon>Fungi</taxon>
        <taxon>Dikarya</taxon>
        <taxon>Ascomycota</taxon>
        <taxon>Pezizomycotina</taxon>
        <taxon>Leotiomycetes</taxon>
        <taxon>Helotiales</taxon>
        <taxon>Sclerotiniaceae</taxon>
        <taxon>Botrytis</taxon>
    </lineage>
</organism>
<dbReference type="GeneID" id="36394497"/>
<dbReference type="Proteomes" id="UP000001798">
    <property type="component" value="Chromosome 9"/>
</dbReference>
<accession>A0A384JSL0</accession>
<reference evidence="1 2" key="2">
    <citation type="journal article" date="2012" name="Eukaryot. Cell">
        <title>Genome update of Botrytis cinerea strains B05.10 and T4.</title>
        <authorList>
            <person name="Staats M."/>
            <person name="van Kan J.A."/>
        </authorList>
    </citation>
    <scope>NUCLEOTIDE SEQUENCE [LARGE SCALE GENOMIC DNA]</scope>
    <source>
        <strain evidence="1 2">B05.10</strain>
    </source>
</reference>
<dbReference type="RefSeq" id="XP_024550898.1">
    <property type="nucleotide sequence ID" value="XM_024695105.1"/>
</dbReference>
<dbReference type="EMBL" id="CP009813">
    <property type="protein sequence ID" value="ATZ53575.1"/>
    <property type="molecule type" value="Genomic_DNA"/>
</dbReference>
<dbReference type="KEGG" id="bfu:BCIN_09g04010"/>
<protein>
    <submittedName>
        <fullName evidence="1">Uncharacterized protein</fullName>
    </submittedName>
</protein>
<name>A0A384JSL0_BOTFB</name>
<sequence>MLNDPHEPRYVPRLMNLDHSAQDIQLLETYIYLIPNEASRPKFVYIHTKALLCQLIYFSIYLLEKDPYLKRLNQDWNRQHISFSSSKIPYPLRRDDHDLTALHMLDANTERKTWSTRAVVVGKAWEKCGQRVIIVH</sequence>
<evidence type="ECO:0000313" key="1">
    <source>
        <dbReference type="EMBL" id="ATZ53575.1"/>
    </source>
</evidence>